<dbReference type="SMART" id="SM00186">
    <property type="entry name" value="FBG"/>
    <property type="match status" value="1"/>
</dbReference>
<evidence type="ECO:0000259" key="1">
    <source>
        <dbReference type="PROSITE" id="PS51406"/>
    </source>
</evidence>
<dbReference type="OrthoDB" id="6273946at2759"/>
<dbReference type="EMBL" id="KB292365">
    <property type="protein sequence ID" value="ELU17688.1"/>
    <property type="molecule type" value="Genomic_DNA"/>
</dbReference>
<reference evidence="3" key="3">
    <citation type="submission" date="2015-06" db="UniProtKB">
        <authorList>
            <consortium name="EnsemblMetazoa"/>
        </authorList>
    </citation>
    <scope>IDENTIFICATION</scope>
</reference>
<feature type="non-terminal residue" evidence="2">
    <location>
        <position position="1"/>
    </location>
</feature>
<dbReference type="OMA" id="QNVLNYH"/>
<dbReference type="STRING" id="283909.R7VFT9"/>
<sequence length="131" mass="15129">FVGNRKLHTLTTKQRYELRFDMFSRDNGNVIATYATFSIGSEDDKFRLDIGGYVGNFDNSMSYHDGRKFSTPDNDNDGSFSLNCAEDNSSGWWFANCILTDLNSPYDDIIWKLSNDYKIELQFTEMKMRPG</sequence>
<gene>
    <name evidence="2" type="ORF">CAPTEDRAFT_146164</name>
</gene>
<dbReference type="PROSITE" id="PS51406">
    <property type="entry name" value="FIBRINOGEN_C_2"/>
    <property type="match status" value="1"/>
</dbReference>
<evidence type="ECO:0000313" key="4">
    <source>
        <dbReference type="Proteomes" id="UP000014760"/>
    </source>
</evidence>
<dbReference type="Pfam" id="PF00147">
    <property type="entry name" value="Fibrinogen_C"/>
    <property type="match status" value="1"/>
</dbReference>
<dbReference type="EnsemblMetazoa" id="CapteT146164">
    <property type="protein sequence ID" value="CapteP146164"/>
    <property type="gene ID" value="CapteG146164"/>
</dbReference>
<dbReference type="SUPFAM" id="SSF56496">
    <property type="entry name" value="Fibrinogen C-terminal domain-like"/>
    <property type="match status" value="1"/>
</dbReference>
<dbReference type="InterPro" id="IPR050373">
    <property type="entry name" value="Fibrinogen_C-term_domain"/>
</dbReference>
<dbReference type="InterPro" id="IPR002181">
    <property type="entry name" value="Fibrinogen_a/b/g_C_dom"/>
</dbReference>
<dbReference type="PANTHER" id="PTHR19143">
    <property type="entry name" value="FIBRINOGEN/TENASCIN/ANGIOPOEITIN"/>
    <property type="match status" value="1"/>
</dbReference>
<proteinExistence type="predicted"/>
<protein>
    <recommendedName>
        <fullName evidence="1">Fibrinogen C-terminal domain-containing protein</fullName>
    </recommendedName>
</protein>
<dbReference type="PANTHER" id="PTHR19143:SF458">
    <property type="entry name" value="FIBRINOGEN C-TERMINAL DOMAIN-CONTAINING PROTEIN-RELATED"/>
    <property type="match status" value="1"/>
</dbReference>
<name>R7VFT9_CAPTE</name>
<keyword evidence="4" id="KW-1185">Reference proteome</keyword>
<dbReference type="AlphaFoldDB" id="R7VFT9"/>
<dbReference type="InterPro" id="IPR036056">
    <property type="entry name" value="Fibrinogen-like_C"/>
</dbReference>
<evidence type="ECO:0000313" key="2">
    <source>
        <dbReference type="EMBL" id="ELU17688.1"/>
    </source>
</evidence>
<evidence type="ECO:0000313" key="3">
    <source>
        <dbReference type="EnsemblMetazoa" id="CapteP146164"/>
    </source>
</evidence>
<dbReference type="Gene3D" id="3.90.215.10">
    <property type="entry name" value="Gamma Fibrinogen, chain A, domain 1"/>
    <property type="match status" value="1"/>
</dbReference>
<reference evidence="2 4" key="2">
    <citation type="journal article" date="2013" name="Nature">
        <title>Insights into bilaterian evolution from three spiralian genomes.</title>
        <authorList>
            <person name="Simakov O."/>
            <person name="Marletaz F."/>
            <person name="Cho S.J."/>
            <person name="Edsinger-Gonzales E."/>
            <person name="Havlak P."/>
            <person name="Hellsten U."/>
            <person name="Kuo D.H."/>
            <person name="Larsson T."/>
            <person name="Lv J."/>
            <person name="Arendt D."/>
            <person name="Savage R."/>
            <person name="Osoegawa K."/>
            <person name="de Jong P."/>
            <person name="Grimwood J."/>
            <person name="Chapman J.A."/>
            <person name="Shapiro H."/>
            <person name="Aerts A."/>
            <person name="Otillar R.P."/>
            <person name="Terry A.Y."/>
            <person name="Boore J.L."/>
            <person name="Grigoriev I.V."/>
            <person name="Lindberg D.R."/>
            <person name="Seaver E.C."/>
            <person name="Weisblat D.A."/>
            <person name="Putnam N.H."/>
            <person name="Rokhsar D.S."/>
        </authorList>
    </citation>
    <scope>NUCLEOTIDE SEQUENCE</scope>
    <source>
        <strain evidence="2 4">I ESC-2004</strain>
    </source>
</reference>
<feature type="domain" description="Fibrinogen C-terminal" evidence="1">
    <location>
        <begin position="1"/>
        <end position="131"/>
    </location>
</feature>
<dbReference type="InterPro" id="IPR014716">
    <property type="entry name" value="Fibrinogen_a/b/g_C_1"/>
</dbReference>
<dbReference type="GO" id="GO:0005615">
    <property type="term" value="C:extracellular space"/>
    <property type="evidence" value="ECO:0007669"/>
    <property type="project" value="TreeGrafter"/>
</dbReference>
<dbReference type="EMBL" id="AMQN01003971">
    <property type="status" value="NOT_ANNOTATED_CDS"/>
    <property type="molecule type" value="Genomic_DNA"/>
</dbReference>
<dbReference type="Proteomes" id="UP000014760">
    <property type="component" value="Unassembled WGS sequence"/>
</dbReference>
<dbReference type="HOGENOM" id="CLU_038628_11_0_1"/>
<organism evidence="2">
    <name type="scientific">Capitella teleta</name>
    <name type="common">Polychaete worm</name>
    <dbReference type="NCBI Taxonomy" id="283909"/>
    <lineage>
        <taxon>Eukaryota</taxon>
        <taxon>Metazoa</taxon>
        <taxon>Spiralia</taxon>
        <taxon>Lophotrochozoa</taxon>
        <taxon>Annelida</taxon>
        <taxon>Polychaeta</taxon>
        <taxon>Sedentaria</taxon>
        <taxon>Scolecida</taxon>
        <taxon>Capitellidae</taxon>
        <taxon>Capitella</taxon>
    </lineage>
</organism>
<reference evidence="4" key="1">
    <citation type="submission" date="2012-12" db="EMBL/GenBank/DDBJ databases">
        <authorList>
            <person name="Hellsten U."/>
            <person name="Grimwood J."/>
            <person name="Chapman J.A."/>
            <person name="Shapiro H."/>
            <person name="Aerts A."/>
            <person name="Otillar R.P."/>
            <person name="Terry A.Y."/>
            <person name="Boore J.L."/>
            <person name="Simakov O."/>
            <person name="Marletaz F."/>
            <person name="Cho S.-J."/>
            <person name="Edsinger-Gonzales E."/>
            <person name="Havlak P."/>
            <person name="Kuo D.-H."/>
            <person name="Larsson T."/>
            <person name="Lv J."/>
            <person name="Arendt D."/>
            <person name="Savage R."/>
            <person name="Osoegawa K."/>
            <person name="de Jong P."/>
            <person name="Lindberg D.R."/>
            <person name="Seaver E.C."/>
            <person name="Weisblat D.A."/>
            <person name="Putnam N.H."/>
            <person name="Grigoriev I.V."/>
            <person name="Rokhsar D.S."/>
        </authorList>
    </citation>
    <scope>NUCLEOTIDE SEQUENCE</scope>
    <source>
        <strain evidence="4">I ESC-2004</strain>
    </source>
</reference>
<accession>R7VFT9</accession>